<organism evidence="2 3">
    <name type="scientific">Phytohabitans kaempferiae</name>
    <dbReference type="NCBI Taxonomy" id="1620943"/>
    <lineage>
        <taxon>Bacteria</taxon>
        <taxon>Bacillati</taxon>
        <taxon>Actinomycetota</taxon>
        <taxon>Actinomycetes</taxon>
        <taxon>Micromonosporales</taxon>
        <taxon>Micromonosporaceae</taxon>
    </lineage>
</organism>
<dbReference type="EMBL" id="JBHLUH010000007">
    <property type="protein sequence ID" value="MFC0527172.1"/>
    <property type="molecule type" value="Genomic_DNA"/>
</dbReference>
<feature type="compositionally biased region" description="Basic residues" evidence="1">
    <location>
        <begin position="60"/>
        <end position="69"/>
    </location>
</feature>
<dbReference type="RefSeq" id="WP_377247051.1">
    <property type="nucleotide sequence ID" value="NZ_JBHLUH010000007.1"/>
</dbReference>
<protein>
    <submittedName>
        <fullName evidence="2">Uncharacterized protein</fullName>
    </submittedName>
</protein>
<dbReference type="Proteomes" id="UP001589867">
    <property type="component" value="Unassembled WGS sequence"/>
</dbReference>
<feature type="compositionally biased region" description="Basic and acidic residues" evidence="1">
    <location>
        <begin position="70"/>
        <end position="80"/>
    </location>
</feature>
<name>A0ABV6LXL9_9ACTN</name>
<reference evidence="2 3" key="1">
    <citation type="submission" date="2024-09" db="EMBL/GenBank/DDBJ databases">
        <authorList>
            <person name="Sun Q."/>
            <person name="Mori K."/>
        </authorList>
    </citation>
    <scope>NUCLEOTIDE SEQUENCE [LARGE SCALE GENOMIC DNA]</scope>
    <source>
        <strain evidence="2 3">TBRC 3947</strain>
    </source>
</reference>
<keyword evidence="3" id="KW-1185">Reference proteome</keyword>
<accession>A0ABV6LXL9</accession>
<gene>
    <name evidence="2" type="ORF">ACFFIA_05825</name>
</gene>
<proteinExistence type="predicted"/>
<sequence length="201" mass="22539">MSAAEQAFAALTAEQRACLLRNVFEVLEYDVNGRPGGEWSSDTTQGARRPVRPVRDRVHQPRPGRHRHETAHPDRCRPTSDRELTQMGSYYIGAQIEIRPLVPAHTLPGTRYLADDTDSDSEVVVIDHGDHSRIVPRDHDRQTNRSEAIVGDVQGLVDILGPDYSYRGALRIDDPSGEPPSRFRVVVDGERRTAIREDADL</sequence>
<feature type="region of interest" description="Disordered" evidence="1">
    <location>
        <begin position="34"/>
        <end position="80"/>
    </location>
</feature>
<evidence type="ECO:0000256" key="1">
    <source>
        <dbReference type="SAM" id="MobiDB-lite"/>
    </source>
</evidence>
<evidence type="ECO:0000313" key="3">
    <source>
        <dbReference type="Proteomes" id="UP001589867"/>
    </source>
</evidence>
<comment type="caution">
    <text evidence="2">The sequence shown here is derived from an EMBL/GenBank/DDBJ whole genome shotgun (WGS) entry which is preliminary data.</text>
</comment>
<evidence type="ECO:0000313" key="2">
    <source>
        <dbReference type="EMBL" id="MFC0527172.1"/>
    </source>
</evidence>